<dbReference type="EMBL" id="FJUY01000002">
    <property type="protein sequence ID" value="CZT15731.1"/>
    <property type="molecule type" value="Genomic_DNA"/>
</dbReference>
<name>A0A2D3UMU5_9PEZI</name>
<dbReference type="Proteomes" id="UP000225277">
    <property type="component" value="Unassembled WGS sequence"/>
</dbReference>
<feature type="region of interest" description="Disordered" evidence="1">
    <location>
        <begin position="1"/>
        <end position="132"/>
    </location>
</feature>
<evidence type="ECO:0008006" key="4">
    <source>
        <dbReference type="Google" id="ProtNLM"/>
    </source>
</evidence>
<proteinExistence type="predicted"/>
<dbReference type="SUPFAM" id="SSF54928">
    <property type="entry name" value="RNA-binding domain, RBD"/>
    <property type="match status" value="1"/>
</dbReference>
<dbReference type="STRING" id="112498.A0A2D3UMU5"/>
<gene>
    <name evidence="2" type="ORF">RCC_01565</name>
</gene>
<evidence type="ECO:0000256" key="1">
    <source>
        <dbReference type="SAM" id="MobiDB-lite"/>
    </source>
</evidence>
<dbReference type="InterPro" id="IPR035979">
    <property type="entry name" value="RBD_domain_sf"/>
</dbReference>
<feature type="compositionally biased region" description="Low complexity" evidence="1">
    <location>
        <begin position="26"/>
        <end position="45"/>
    </location>
</feature>
<feature type="compositionally biased region" description="Basic and acidic residues" evidence="1">
    <location>
        <begin position="77"/>
        <end position="96"/>
    </location>
</feature>
<accession>A0A2D3UMU5</accession>
<reference evidence="2 3" key="1">
    <citation type="submission" date="2016-03" db="EMBL/GenBank/DDBJ databases">
        <authorList>
            <person name="Ploux O."/>
        </authorList>
    </citation>
    <scope>NUCLEOTIDE SEQUENCE [LARGE SCALE GENOMIC DNA]</scope>
    <source>
        <strain evidence="2 3">URUG2</strain>
    </source>
</reference>
<protein>
    <recommendedName>
        <fullName evidence="4">RRM domain-containing protein</fullName>
    </recommendedName>
</protein>
<organism evidence="2 3">
    <name type="scientific">Ramularia collo-cygni</name>
    <dbReference type="NCBI Taxonomy" id="112498"/>
    <lineage>
        <taxon>Eukaryota</taxon>
        <taxon>Fungi</taxon>
        <taxon>Dikarya</taxon>
        <taxon>Ascomycota</taxon>
        <taxon>Pezizomycotina</taxon>
        <taxon>Dothideomycetes</taxon>
        <taxon>Dothideomycetidae</taxon>
        <taxon>Mycosphaerellales</taxon>
        <taxon>Mycosphaerellaceae</taxon>
        <taxon>Ramularia</taxon>
    </lineage>
</organism>
<feature type="compositionally biased region" description="Acidic residues" evidence="1">
    <location>
        <begin position="238"/>
        <end position="247"/>
    </location>
</feature>
<feature type="compositionally biased region" description="Basic and acidic residues" evidence="1">
    <location>
        <begin position="248"/>
        <end position="284"/>
    </location>
</feature>
<dbReference type="AlphaFoldDB" id="A0A2D3UMU5"/>
<dbReference type="GO" id="GO:0003676">
    <property type="term" value="F:nucleic acid binding"/>
    <property type="evidence" value="ECO:0007669"/>
    <property type="project" value="InterPro"/>
</dbReference>
<feature type="compositionally biased region" description="Gly residues" evidence="1">
    <location>
        <begin position="309"/>
        <end position="329"/>
    </location>
</feature>
<feature type="region of interest" description="Disordered" evidence="1">
    <location>
        <begin position="217"/>
        <end position="340"/>
    </location>
</feature>
<evidence type="ECO:0000313" key="2">
    <source>
        <dbReference type="EMBL" id="CZT15731.1"/>
    </source>
</evidence>
<keyword evidence="3" id="KW-1185">Reference proteome</keyword>
<dbReference type="OrthoDB" id="5374349at2759"/>
<dbReference type="GeneID" id="35596803"/>
<sequence>MRLSLDAMLQDSRRKRAEENRAQAILGSRSRQQLQPQSQHPPRSLNSSIASRAGIPRRTASGPRPRPPPSNNTRSNRPRESHSDDYYDAPPRDLVDTRPPPQSLPARRPANPPAHTNGNGNARPAPRITNTNSFNVRGAASEQYIVIAENFAPGTTAADIESVMIDAGGEVNYVRLINGDPVIAEMSFVKREGAETVIDTFDGKKADGIPLTVYWQGQRPTNRDSSPPAVGFVVDTEPIPDDTMEVDEQAREREEQNRLREERRGPAPRDPANDTQRDGRDRPRGGGGGYPSGPSADRRCYGDNRGSSYNGGGRRYDGGGGGGGGGGGRQYASSRYNGRS</sequence>
<evidence type="ECO:0000313" key="3">
    <source>
        <dbReference type="Proteomes" id="UP000225277"/>
    </source>
</evidence>
<dbReference type="RefSeq" id="XP_023622627.1">
    <property type="nucleotide sequence ID" value="XM_023766859.1"/>
</dbReference>
<feature type="compositionally biased region" description="Polar residues" evidence="1">
    <location>
        <begin position="331"/>
        <end position="340"/>
    </location>
</feature>